<evidence type="ECO:0000313" key="6">
    <source>
        <dbReference type="Proteomes" id="UP000749559"/>
    </source>
</evidence>
<feature type="domain" description="Sushi" evidence="4">
    <location>
        <begin position="20"/>
        <end position="95"/>
    </location>
</feature>
<reference evidence="5" key="1">
    <citation type="submission" date="2022-03" db="EMBL/GenBank/DDBJ databases">
        <authorList>
            <person name="Martin C."/>
        </authorList>
    </citation>
    <scope>NUCLEOTIDE SEQUENCE</scope>
</reference>
<dbReference type="PROSITE" id="PS50923">
    <property type="entry name" value="SUSHI"/>
    <property type="match status" value="1"/>
</dbReference>
<comment type="caution">
    <text evidence="5">The sequence shown here is derived from an EMBL/GenBank/DDBJ whole genome shotgun (WGS) entry which is preliminary data.</text>
</comment>
<keyword evidence="1" id="KW-1015">Disulfide bond</keyword>
<protein>
    <recommendedName>
        <fullName evidence="4">Sushi domain-containing protein</fullName>
    </recommendedName>
</protein>
<proteinExistence type="predicted"/>
<dbReference type="InterPro" id="IPR000436">
    <property type="entry name" value="Sushi_SCR_CCP_dom"/>
</dbReference>
<keyword evidence="6" id="KW-1185">Reference proteome</keyword>
<comment type="caution">
    <text evidence="2">Lacks conserved residue(s) required for the propagation of feature annotation.</text>
</comment>
<gene>
    <name evidence="5" type="ORF">OFUS_LOCUS4861</name>
</gene>
<evidence type="ECO:0000256" key="3">
    <source>
        <dbReference type="SAM" id="SignalP"/>
    </source>
</evidence>
<evidence type="ECO:0000259" key="4">
    <source>
        <dbReference type="PROSITE" id="PS50923"/>
    </source>
</evidence>
<evidence type="ECO:0000256" key="2">
    <source>
        <dbReference type="PROSITE-ProRule" id="PRU00302"/>
    </source>
</evidence>
<dbReference type="EMBL" id="CAIIXF020000002">
    <property type="protein sequence ID" value="CAH1777869.1"/>
    <property type="molecule type" value="Genomic_DNA"/>
</dbReference>
<evidence type="ECO:0000256" key="1">
    <source>
        <dbReference type="ARBA" id="ARBA00023157"/>
    </source>
</evidence>
<dbReference type="SUPFAM" id="SSF57535">
    <property type="entry name" value="Complement control module/SCR domain"/>
    <property type="match status" value="1"/>
</dbReference>
<feature type="signal peptide" evidence="3">
    <location>
        <begin position="1"/>
        <end position="19"/>
    </location>
</feature>
<evidence type="ECO:0000313" key="5">
    <source>
        <dbReference type="EMBL" id="CAH1777869.1"/>
    </source>
</evidence>
<name>A0A8S4NA37_OWEFU</name>
<keyword evidence="2" id="KW-0768">Sushi</keyword>
<dbReference type="InterPro" id="IPR035976">
    <property type="entry name" value="Sushi/SCR/CCP_sf"/>
</dbReference>
<dbReference type="Gene3D" id="2.10.70.10">
    <property type="entry name" value="Complement Module, domain 1"/>
    <property type="match status" value="1"/>
</dbReference>
<accession>A0A8S4NA37</accession>
<dbReference type="AlphaFoldDB" id="A0A8S4NA37"/>
<feature type="chain" id="PRO_5035750708" description="Sushi domain-containing protein" evidence="3">
    <location>
        <begin position="20"/>
        <end position="214"/>
    </location>
</feature>
<dbReference type="Proteomes" id="UP000749559">
    <property type="component" value="Unassembled WGS sequence"/>
</dbReference>
<sequence length="214" mass="25118">MVTFRYFIIIWILIPYISAKNCTTPPQIENGYVLASLPTRWTEDGLIKFTPGMSIPPKTKVIYKCNTKCYSMGGRNKMFCKKTGIYNREPPQCVEAPQRCRPAWIKENIINATQEYADRVYELNAKWWNDSLLTMEERQAYILICLYRKIAARDALRPLLRKSDKLFQSEKNELAEFVQEFEKIGIVFAKLRRSWLNMDINEQIIEVEQSTPTN</sequence>
<keyword evidence="3" id="KW-0732">Signal</keyword>
<organism evidence="5 6">
    <name type="scientific">Owenia fusiformis</name>
    <name type="common">Polychaete worm</name>
    <dbReference type="NCBI Taxonomy" id="6347"/>
    <lineage>
        <taxon>Eukaryota</taxon>
        <taxon>Metazoa</taxon>
        <taxon>Spiralia</taxon>
        <taxon>Lophotrochozoa</taxon>
        <taxon>Annelida</taxon>
        <taxon>Polychaeta</taxon>
        <taxon>Sedentaria</taxon>
        <taxon>Canalipalpata</taxon>
        <taxon>Sabellida</taxon>
        <taxon>Oweniida</taxon>
        <taxon>Oweniidae</taxon>
        <taxon>Owenia</taxon>
    </lineage>
</organism>